<dbReference type="InterPro" id="IPR019826">
    <property type="entry name" value="Carboxylesterase_B_AS"/>
</dbReference>
<dbReference type="Proteomes" id="UP000708208">
    <property type="component" value="Unassembled WGS sequence"/>
</dbReference>
<feature type="chain" id="PRO_5035490304" description="Carboxylic ester hydrolase" evidence="3">
    <location>
        <begin position="19"/>
        <end position="614"/>
    </location>
</feature>
<evidence type="ECO:0000313" key="5">
    <source>
        <dbReference type="EMBL" id="CAG7828249.1"/>
    </source>
</evidence>
<keyword evidence="2" id="KW-0325">Glycoprotein</keyword>
<protein>
    <recommendedName>
        <fullName evidence="3">Carboxylic ester hydrolase</fullName>
        <ecNumber evidence="3">3.1.1.-</ecNumber>
    </recommendedName>
</protein>
<evidence type="ECO:0000256" key="2">
    <source>
        <dbReference type="ARBA" id="ARBA00023180"/>
    </source>
</evidence>
<proteinExistence type="inferred from homology"/>
<dbReference type="PROSITE" id="PS00122">
    <property type="entry name" value="CARBOXYLESTERASE_B_1"/>
    <property type="match status" value="1"/>
</dbReference>
<evidence type="ECO:0000256" key="3">
    <source>
        <dbReference type="RuleBase" id="RU361235"/>
    </source>
</evidence>
<dbReference type="AlphaFoldDB" id="A0A8J2L3T7"/>
<keyword evidence="1" id="KW-0719">Serine esterase</keyword>
<dbReference type="OrthoDB" id="6846267at2759"/>
<dbReference type="GO" id="GO:0052689">
    <property type="term" value="F:carboxylic ester hydrolase activity"/>
    <property type="evidence" value="ECO:0007669"/>
    <property type="project" value="UniProtKB-KW"/>
</dbReference>
<evidence type="ECO:0000256" key="1">
    <source>
        <dbReference type="ARBA" id="ARBA00022487"/>
    </source>
</evidence>
<gene>
    <name evidence="5" type="ORF">AFUS01_LOCUS38191</name>
</gene>
<reference evidence="5" key="1">
    <citation type="submission" date="2021-06" db="EMBL/GenBank/DDBJ databases">
        <authorList>
            <person name="Hodson N. C."/>
            <person name="Mongue J. A."/>
            <person name="Jaron S. K."/>
        </authorList>
    </citation>
    <scope>NUCLEOTIDE SEQUENCE</scope>
</reference>
<sequence length="614" mass="68435">MVLLGKFLLDLLCAYVSCAPVHPYPEIAPSSFRTNREIDLDGTNDVPVVLTPSGGLEGYTQTTSEGRKIYAFEGIPYAYPPVGNLRFRNPVPIKPWKGIKKATKTSSCIQVHVLHLFRTIGTEDCLHLNVYTPKNPSNSSSNGTLLPVVIAIHGGSFIFGSAAEMGPAYLLNQDIVLVEMNYRLGPLGFLSTGDQASPGNYGLKDQALAINWTMSNIEAFGGNASQILLIGYSAGAVSVHHQMIYNKEIRSALVGGISLSGTAFSHWAVHRPRDAKHLADRLGRMVKCPVQNSFKMIECLRNKSPYQLTYEQLNLMDVIPFPPLLFLPVIEPAGPDSFIPYMPSEAYSRGAVAQKPWITSMALNEGHTFLNVMKVMGQLGNTKRNFDKIMPALLNYRYLSTNHSKDLKEIGKKIKDFYLKDATNTHRITESGISEMTTDRFFTCGFEKSLRMHAKVAPSYGYIVTYKSRYNLGGVLRLREEEWGVGHSDDVAYFFNMSTYGPGFRHSDPEYKLSKLLINLVTNFAYTGVPTYTNPDNSDLNFWTPVSLAETETKILEINNNIKMISFPFRERAQFWSSLGLEDVQIMDSSDFIGNSTSNFEHWNGGQESRAGNL</sequence>
<dbReference type="PANTHER" id="PTHR11559">
    <property type="entry name" value="CARBOXYLESTERASE"/>
    <property type="match status" value="1"/>
</dbReference>
<feature type="domain" description="Carboxylesterase type B" evidence="4">
    <location>
        <begin position="46"/>
        <end position="576"/>
    </location>
</feature>
<dbReference type="InterPro" id="IPR002018">
    <property type="entry name" value="CarbesteraseB"/>
</dbReference>
<evidence type="ECO:0000259" key="4">
    <source>
        <dbReference type="Pfam" id="PF00135"/>
    </source>
</evidence>
<name>A0A8J2L3T7_9HEXA</name>
<dbReference type="Pfam" id="PF00135">
    <property type="entry name" value="COesterase"/>
    <property type="match status" value="1"/>
</dbReference>
<dbReference type="EMBL" id="CAJVCH010546793">
    <property type="protein sequence ID" value="CAG7828249.1"/>
    <property type="molecule type" value="Genomic_DNA"/>
</dbReference>
<organism evidence="5 6">
    <name type="scientific">Allacma fusca</name>
    <dbReference type="NCBI Taxonomy" id="39272"/>
    <lineage>
        <taxon>Eukaryota</taxon>
        <taxon>Metazoa</taxon>
        <taxon>Ecdysozoa</taxon>
        <taxon>Arthropoda</taxon>
        <taxon>Hexapoda</taxon>
        <taxon>Collembola</taxon>
        <taxon>Symphypleona</taxon>
        <taxon>Sminthuridae</taxon>
        <taxon>Allacma</taxon>
    </lineage>
</organism>
<dbReference type="InterPro" id="IPR050309">
    <property type="entry name" value="Type-B_Carboxylest/Lipase"/>
</dbReference>
<keyword evidence="3" id="KW-0378">Hydrolase</keyword>
<keyword evidence="3" id="KW-0732">Signal</keyword>
<feature type="signal peptide" evidence="3">
    <location>
        <begin position="1"/>
        <end position="18"/>
    </location>
</feature>
<dbReference type="EC" id="3.1.1.-" evidence="3"/>
<accession>A0A8J2L3T7</accession>
<keyword evidence="6" id="KW-1185">Reference proteome</keyword>
<comment type="caution">
    <text evidence="5">The sequence shown here is derived from an EMBL/GenBank/DDBJ whole genome shotgun (WGS) entry which is preliminary data.</text>
</comment>
<comment type="similarity">
    <text evidence="3">Belongs to the type-B carboxylesterase/lipase family.</text>
</comment>
<evidence type="ECO:0000313" key="6">
    <source>
        <dbReference type="Proteomes" id="UP000708208"/>
    </source>
</evidence>